<dbReference type="eggNOG" id="COG2070">
    <property type="taxonomic scope" value="Bacteria"/>
</dbReference>
<name>M7NKH9_9BACT</name>
<sequence length="589" mass="65027">MGLAFTVDSPLKVARFGISSAVSLCDDTLLEQMRRHYCGEYGLPFAPIHPSAHDYRALRITAYLNLLDSLTRQQFEQLRNEAFAPGSEICRYFELLPESSSLYRAYRRMLAEPEGEERQRQQAWLRGQMRLGSIDVNIMTKVDKANYSKGGELLPQEYSDALAALRGYATSSLSGSSLIFSAGLNPRLYSYLEQFAAFLPDAAGTLAKKVVIKVSDYRSAAIQGRFLAKKGIWVSEFRIESGLNCGGHAFATEGLLMGPILEEFKANRQALAAELYAMVQQVLQAKGVPLPEQAPEQRLTVQGGLGTAGEQAFLQAYYQVDATGWGTPFLLVPEATTVDEPTLQKLVKAEKKDLYLSPISPLGVPFNSLRDCSATLEREERIRKGAPGSPCIKKHLVSNTEFTEQPICTASQEYQSRKIEELDKQQLAPAAHQQAFDAITARECLCVGLANSALMIHKLVKKTKAVSICPGPNLAYFSRIFSLEELVGHIYGKINVLKGVQRPSVFVNELQLYIDYLEKQLSTSLAGATAKQLKSLASFKANLLEGIEYYMDLAPAFSAYAEPASNMLEELKGLKQRVFGLQVQEGALV</sequence>
<protein>
    <submittedName>
        <fullName evidence="1">Uncharacterized protein</fullName>
    </submittedName>
</protein>
<keyword evidence="2" id="KW-1185">Reference proteome</keyword>
<reference evidence="1 2" key="1">
    <citation type="journal article" date="2013" name="Genome Announc.">
        <title>Draft Genome Sequence of Cesiribacter andamanensis Strain AMV16T, Isolated from a Soil Sample from a Mud Volcano in the Andaman Islands, India.</title>
        <authorList>
            <person name="Shivaji S."/>
            <person name="Ara S."/>
            <person name="Begum Z."/>
            <person name="Srinivas T.N."/>
            <person name="Singh A."/>
            <person name="Kumar Pinnaka A."/>
        </authorList>
    </citation>
    <scope>NUCLEOTIDE SEQUENCE [LARGE SCALE GENOMIC DNA]</scope>
    <source>
        <strain evidence="1 2">AMV16</strain>
    </source>
</reference>
<organism evidence="1 2">
    <name type="scientific">Cesiribacter andamanensis AMV16</name>
    <dbReference type="NCBI Taxonomy" id="1279009"/>
    <lineage>
        <taxon>Bacteria</taxon>
        <taxon>Pseudomonadati</taxon>
        <taxon>Bacteroidota</taxon>
        <taxon>Cytophagia</taxon>
        <taxon>Cytophagales</taxon>
        <taxon>Cesiribacteraceae</taxon>
        <taxon>Cesiribacter</taxon>
    </lineage>
</organism>
<dbReference type="AlphaFoldDB" id="M7NKH9"/>
<evidence type="ECO:0000313" key="1">
    <source>
        <dbReference type="EMBL" id="EMR02260.1"/>
    </source>
</evidence>
<dbReference type="PATRIC" id="fig|1279009.4.peg.2645"/>
<dbReference type="EMBL" id="AODQ01000066">
    <property type="protein sequence ID" value="EMR02260.1"/>
    <property type="molecule type" value="Genomic_DNA"/>
</dbReference>
<accession>M7NKH9</accession>
<comment type="caution">
    <text evidence="1">The sequence shown here is derived from an EMBL/GenBank/DDBJ whole genome shotgun (WGS) entry which is preliminary data.</text>
</comment>
<proteinExistence type="predicted"/>
<evidence type="ECO:0000313" key="2">
    <source>
        <dbReference type="Proteomes" id="UP000011910"/>
    </source>
</evidence>
<dbReference type="Proteomes" id="UP000011910">
    <property type="component" value="Unassembled WGS sequence"/>
</dbReference>
<gene>
    <name evidence="1" type="ORF">ADICEAN_02608</name>
</gene>
<dbReference type="STRING" id="1279009.ADICEAN_02608"/>